<evidence type="ECO:0000256" key="1">
    <source>
        <dbReference type="ARBA" id="ARBA00004123"/>
    </source>
</evidence>
<dbReference type="EMBL" id="JAWJWE010000037">
    <property type="protein sequence ID" value="KAK6625215.1"/>
    <property type="molecule type" value="Genomic_DNA"/>
</dbReference>
<sequence length="167" mass="18072">MVQTGLNPYTTSQFTQNGETVPLKTDVVKEGPPVGPSTASTTIAYTPSTMTSNGIEQQTVSIQTEPESETTVVTPGSTPTTTAPIIPIPEPQKNAGQPKRLHVSNIPFRFRDPDLRAMFGQFGPILDVEIIFNERGSKLVEVEIESATPTNSCNFKCDCFTVKVISI</sequence>
<dbReference type="PANTHER" id="PTHR15597">
    <property type="entry name" value="ATAXIN 2-BINDING PROTEIN 1-RELATED"/>
    <property type="match status" value="1"/>
</dbReference>
<comment type="subcellular location">
    <subcellularLocation>
        <location evidence="1">Nucleus</location>
    </subcellularLocation>
</comment>
<dbReference type="InterPro" id="IPR047131">
    <property type="entry name" value="RBFOX1-like"/>
</dbReference>
<proteinExistence type="predicted"/>
<organism evidence="7 8">
    <name type="scientific">Polyplax serrata</name>
    <name type="common">Common mouse louse</name>
    <dbReference type="NCBI Taxonomy" id="468196"/>
    <lineage>
        <taxon>Eukaryota</taxon>
        <taxon>Metazoa</taxon>
        <taxon>Ecdysozoa</taxon>
        <taxon>Arthropoda</taxon>
        <taxon>Hexapoda</taxon>
        <taxon>Insecta</taxon>
        <taxon>Pterygota</taxon>
        <taxon>Neoptera</taxon>
        <taxon>Paraneoptera</taxon>
        <taxon>Psocodea</taxon>
        <taxon>Troctomorpha</taxon>
        <taxon>Phthiraptera</taxon>
        <taxon>Anoplura</taxon>
        <taxon>Polyplacidae</taxon>
        <taxon>Polyplax</taxon>
    </lineage>
</organism>
<evidence type="ECO:0000256" key="5">
    <source>
        <dbReference type="SAM" id="MobiDB-lite"/>
    </source>
</evidence>
<feature type="domain" description="RRM" evidence="6">
    <location>
        <begin position="99"/>
        <end position="167"/>
    </location>
</feature>
<keyword evidence="3" id="KW-0539">Nucleus</keyword>
<dbReference type="AlphaFoldDB" id="A0AAN8PJF5"/>
<evidence type="ECO:0000256" key="3">
    <source>
        <dbReference type="ARBA" id="ARBA00023242"/>
    </source>
</evidence>
<dbReference type="Gene3D" id="3.30.70.330">
    <property type="match status" value="1"/>
</dbReference>
<dbReference type="GO" id="GO:0003729">
    <property type="term" value="F:mRNA binding"/>
    <property type="evidence" value="ECO:0007669"/>
    <property type="project" value="TreeGrafter"/>
</dbReference>
<feature type="compositionally biased region" description="Low complexity" evidence="5">
    <location>
        <begin position="69"/>
        <end position="85"/>
    </location>
</feature>
<protein>
    <recommendedName>
        <fullName evidence="6">RRM domain-containing protein</fullName>
    </recommendedName>
</protein>
<evidence type="ECO:0000313" key="7">
    <source>
        <dbReference type="EMBL" id="KAK6625215.1"/>
    </source>
</evidence>
<evidence type="ECO:0000313" key="8">
    <source>
        <dbReference type="Proteomes" id="UP001372834"/>
    </source>
</evidence>
<dbReference type="PROSITE" id="PS50102">
    <property type="entry name" value="RRM"/>
    <property type="match status" value="1"/>
</dbReference>
<dbReference type="GO" id="GO:0000381">
    <property type="term" value="P:regulation of alternative mRNA splicing, via spliceosome"/>
    <property type="evidence" value="ECO:0007669"/>
    <property type="project" value="InterPro"/>
</dbReference>
<keyword evidence="2 4" id="KW-0694">RNA-binding</keyword>
<evidence type="ECO:0000256" key="4">
    <source>
        <dbReference type="PROSITE-ProRule" id="PRU00176"/>
    </source>
</evidence>
<reference evidence="7 8" key="1">
    <citation type="submission" date="2023-10" db="EMBL/GenBank/DDBJ databases">
        <title>Genomes of two closely related lineages of the louse Polyplax serrata with different host specificities.</title>
        <authorList>
            <person name="Martinu J."/>
            <person name="Tarabai H."/>
            <person name="Stefka J."/>
            <person name="Hypsa V."/>
        </authorList>
    </citation>
    <scope>NUCLEOTIDE SEQUENCE [LARGE SCALE GENOMIC DNA]</scope>
    <source>
        <strain evidence="7">HR10_N</strain>
    </source>
</reference>
<dbReference type="GO" id="GO:0007399">
    <property type="term" value="P:nervous system development"/>
    <property type="evidence" value="ECO:0007669"/>
    <property type="project" value="InterPro"/>
</dbReference>
<accession>A0AAN8PJF5</accession>
<dbReference type="Proteomes" id="UP001372834">
    <property type="component" value="Unassembled WGS sequence"/>
</dbReference>
<feature type="region of interest" description="Disordered" evidence="5">
    <location>
        <begin position="1"/>
        <end position="45"/>
    </location>
</feature>
<feature type="region of interest" description="Disordered" evidence="5">
    <location>
        <begin position="63"/>
        <end position="86"/>
    </location>
</feature>
<dbReference type="InterPro" id="IPR035979">
    <property type="entry name" value="RBD_domain_sf"/>
</dbReference>
<feature type="compositionally biased region" description="Polar residues" evidence="5">
    <location>
        <begin position="1"/>
        <end position="19"/>
    </location>
</feature>
<dbReference type="Pfam" id="PF00076">
    <property type="entry name" value="RRM_1"/>
    <property type="match status" value="1"/>
</dbReference>
<evidence type="ECO:0000256" key="2">
    <source>
        <dbReference type="ARBA" id="ARBA00022884"/>
    </source>
</evidence>
<name>A0AAN8PJF5_POLSC</name>
<dbReference type="PANTHER" id="PTHR15597:SF22">
    <property type="entry name" value="RNA-BINDING FOX PROTEIN 1, ISOFORM H"/>
    <property type="match status" value="1"/>
</dbReference>
<dbReference type="SUPFAM" id="SSF54928">
    <property type="entry name" value="RNA-binding domain, RBD"/>
    <property type="match status" value="1"/>
</dbReference>
<dbReference type="GO" id="GO:0005634">
    <property type="term" value="C:nucleus"/>
    <property type="evidence" value="ECO:0007669"/>
    <property type="project" value="UniProtKB-SubCell"/>
</dbReference>
<comment type="caution">
    <text evidence="7">The sequence shown here is derived from an EMBL/GenBank/DDBJ whole genome shotgun (WGS) entry which is preliminary data.</text>
</comment>
<evidence type="ECO:0000259" key="6">
    <source>
        <dbReference type="PROSITE" id="PS50102"/>
    </source>
</evidence>
<gene>
    <name evidence="7" type="ORF">RUM43_005506</name>
</gene>
<dbReference type="InterPro" id="IPR000504">
    <property type="entry name" value="RRM_dom"/>
</dbReference>
<dbReference type="GO" id="GO:0005737">
    <property type="term" value="C:cytoplasm"/>
    <property type="evidence" value="ECO:0007669"/>
    <property type="project" value="TreeGrafter"/>
</dbReference>
<dbReference type="InterPro" id="IPR012677">
    <property type="entry name" value="Nucleotide-bd_a/b_plait_sf"/>
</dbReference>